<gene>
    <name evidence="3" type="ORF">FKG95_09825</name>
</gene>
<dbReference type="GO" id="GO:0005737">
    <property type="term" value="C:cytoplasm"/>
    <property type="evidence" value="ECO:0007669"/>
    <property type="project" value="TreeGrafter"/>
</dbReference>
<proteinExistence type="predicted"/>
<dbReference type="Pfam" id="PF01557">
    <property type="entry name" value="FAA_hydrolase"/>
    <property type="match status" value="1"/>
</dbReference>
<keyword evidence="1" id="KW-0456">Lyase</keyword>
<dbReference type="PANTHER" id="PTHR30143">
    <property type="entry name" value="ACID HYDRATASE"/>
    <property type="match status" value="1"/>
</dbReference>
<dbReference type="InterPro" id="IPR011234">
    <property type="entry name" value="Fumarylacetoacetase-like_C"/>
</dbReference>
<dbReference type="PANTHER" id="PTHR30143:SF0">
    <property type="entry name" value="2-KETO-4-PENTENOATE HYDRATASE"/>
    <property type="match status" value="1"/>
</dbReference>
<organism evidence="3 4">
    <name type="scientific">Denitrobaculum tricleocarpae</name>
    <dbReference type="NCBI Taxonomy" id="2591009"/>
    <lineage>
        <taxon>Bacteria</taxon>
        <taxon>Pseudomonadati</taxon>
        <taxon>Pseudomonadota</taxon>
        <taxon>Alphaproteobacteria</taxon>
        <taxon>Rhodospirillales</taxon>
        <taxon>Rhodospirillaceae</taxon>
        <taxon>Denitrobaculum</taxon>
    </lineage>
</organism>
<dbReference type="AlphaFoldDB" id="A0A545TTB6"/>
<dbReference type="InterPro" id="IPR036663">
    <property type="entry name" value="Fumarylacetoacetase_C_sf"/>
</dbReference>
<keyword evidence="4" id="KW-1185">Reference proteome</keyword>
<evidence type="ECO:0000313" key="3">
    <source>
        <dbReference type="EMBL" id="TQV80467.1"/>
    </source>
</evidence>
<dbReference type="EMBL" id="VHSH01000003">
    <property type="protein sequence ID" value="TQV80467.1"/>
    <property type="molecule type" value="Genomic_DNA"/>
</dbReference>
<name>A0A545TTB6_9PROT</name>
<reference evidence="3 4" key="1">
    <citation type="submission" date="2019-06" db="EMBL/GenBank/DDBJ databases">
        <title>Whole genome sequence for Rhodospirillaceae sp. R148.</title>
        <authorList>
            <person name="Wang G."/>
        </authorList>
    </citation>
    <scope>NUCLEOTIDE SEQUENCE [LARGE SCALE GENOMIC DNA]</scope>
    <source>
        <strain evidence="3 4">R148</strain>
    </source>
</reference>
<accession>A0A545TTB6</accession>
<dbReference type="SUPFAM" id="SSF56529">
    <property type="entry name" value="FAH"/>
    <property type="match status" value="1"/>
</dbReference>
<dbReference type="GO" id="GO:0008684">
    <property type="term" value="F:2-oxopent-4-enoate hydratase activity"/>
    <property type="evidence" value="ECO:0007669"/>
    <property type="project" value="TreeGrafter"/>
</dbReference>
<evidence type="ECO:0000313" key="4">
    <source>
        <dbReference type="Proteomes" id="UP000315252"/>
    </source>
</evidence>
<evidence type="ECO:0000256" key="1">
    <source>
        <dbReference type="ARBA" id="ARBA00023239"/>
    </source>
</evidence>
<dbReference type="Proteomes" id="UP000315252">
    <property type="component" value="Unassembled WGS sequence"/>
</dbReference>
<feature type="domain" description="Fumarylacetoacetase-like C-terminal" evidence="2">
    <location>
        <begin position="97"/>
        <end position="262"/>
    </location>
</feature>
<dbReference type="OrthoDB" id="9792137at2"/>
<sequence>MFGVNAVLSGDVLSDLAYELWEARRLGHTLEATRSDLPKTILEAYEVQEAIVELSGLPRCGYKVGSTSKEAQRLLSTDEPGMGVLLAPFVQESPARIKISPEQMPAVEGEFAFRLGRDLPWRAEQHSLAEVVDVIDGVAGVIEVVGTRFSGGLEGKGRLLTTADGGVNIALVTGNWHEFSGQNLREHGVTMTVNGQLRGRGTGSRALGDPLNVLLWLVNHQSNRRADLKAGEIVATGTCTGLDPVHAGDVVQADFGIFGSVVVEFEKNT</sequence>
<dbReference type="Gene3D" id="3.90.850.10">
    <property type="entry name" value="Fumarylacetoacetase-like, C-terminal domain"/>
    <property type="match status" value="1"/>
</dbReference>
<comment type="caution">
    <text evidence="3">The sequence shown here is derived from an EMBL/GenBank/DDBJ whole genome shotgun (WGS) entry which is preliminary data.</text>
</comment>
<evidence type="ECO:0000259" key="2">
    <source>
        <dbReference type="Pfam" id="PF01557"/>
    </source>
</evidence>
<dbReference type="InterPro" id="IPR050772">
    <property type="entry name" value="Hydratase-Decarb/MhpD_sf"/>
</dbReference>
<protein>
    <recommendedName>
        <fullName evidence="2">Fumarylacetoacetase-like C-terminal domain-containing protein</fullName>
    </recommendedName>
</protein>